<dbReference type="EMBL" id="BOMI01000092">
    <property type="protein sequence ID" value="GID76124.1"/>
    <property type="molecule type" value="Genomic_DNA"/>
</dbReference>
<feature type="transmembrane region" description="Helical" evidence="7">
    <location>
        <begin position="38"/>
        <end position="62"/>
    </location>
</feature>
<feature type="transmembrane region" description="Helical" evidence="7">
    <location>
        <begin position="394"/>
        <end position="413"/>
    </location>
</feature>
<evidence type="ECO:0000313" key="10">
    <source>
        <dbReference type="Proteomes" id="UP000609879"/>
    </source>
</evidence>
<dbReference type="Proteomes" id="UP000609879">
    <property type="component" value="Unassembled WGS sequence"/>
</dbReference>
<keyword evidence="2" id="KW-0813">Transport</keyword>
<reference evidence="9 10" key="1">
    <citation type="submission" date="2021-01" db="EMBL/GenBank/DDBJ databases">
        <title>Whole genome shotgun sequence of Actinoplanes deccanensis NBRC 13994.</title>
        <authorList>
            <person name="Komaki H."/>
            <person name="Tamura T."/>
        </authorList>
    </citation>
    <scope>NUCLEOTIDE SEQUENCE [LARGE SCALE GENOMIC DNA]</scope>
    <source>
        <strain evidence="9 10">NBRC 13994</strain>
    </source>
</reference>
<evidence type="ECO:0000256" key="4">
    <source>
        <dbReference type="ARBA" id="ARBA00022692"/>
    </source>
</evidence>
<gene>
    <name evidence="9" type="ORF">Ade02nite_47650</name>
</gene>
<dbReference type="CDD" id="cd06173">
    <property type="entry name" value="MFS_MefA_like"/>
    <property type="match status" value="1"/>
</dbReference>
<dbReference type="Pfam" id="PF05977">
    <property type="entry name" value="MFS_3"/>
    <property type="match status" value="1"/>
</dbReference>
<organism evidence="9 10">
    <name type="scientific">Paractinoplanes deccanensis</name>
    <dbReference type="NCBI Taxonomy" id="113561"/>
    <lineage>
        <taxon>Bacteria</taxon>
        <taxon>Bacillati</taxon>
        <taxon>Actinomycetota</taxon>
        <taxon>Actinomycetes</taxon>
        <taxon>Micromonosporales</taxon>
        <taxon>Micromonosporaceae</taxon>
        <taxon>Paractinoplanes</taxon>
    </lineage>
</organism>
<feature type="transmembrane region" description="Helical" evidence="7">
    <location>
        <begin position="278"/>
        <end position="299"/>
    </location>
</feature>
<dbReference type="InterPro" id="IPR010290">
    <property type="entry name" value="TM_effector"/>
</dbReference>
<evidence type="ECO:0000256" key="5">
    <source>
        <dbReference type="ARBA" id="ARBA00022989"/>
    </source>
</evidence>
<protein>
    <submittedName>
        <fullName evidence="9">MFS transporter</fullName>
    </submittedName>
</protein>
<dbReference type="PROSITE" id="PS50850">
    <property type="entry name" value="MFS"/>
    <property type="match status" value="1"/>
</dbReference>
<feature type="transmembrane region" description="Helical" evidence="7">
    <location>
        <begin position="330"/>
        <end position="352"/>
    </location>
</feature>
<feature type="transmembrane region" description="Helical" evidence="7">
    <location>
        <begin position="364"/>
        <end position="388"/>
    </location>
</feature>
<feature type="transmembrane region" description="Helical" evidence="7">
    <location>
        <begin position="306"/>
        <end position="324"/>
    </location>
</feature>
<evidence type="ECO:0000256" key="6">
    <source>
        <dbReference type="ARBA" id="ARBA00023136"/>
    </source>
</evidence>
<name>A0ABQ3Y808_9ACTN</name>
<dbReference type="InterPro" id="IPR036259">
    <property type="entry name" value="MFS_trans_sf"/>
</dbReference>
<evidence type="ECO:0000256" key="7">
    <source>
        <dbReference type="SAM" id="Phobius"/>
    </source>
</evidence>
<feature type="domain" description="Major facilitator superfamily (MFS) profile" evidence="8">
    <location>
        <begin position="34"/>
        <end position="418"/>
    </location>
</feature>
<accession>A0ABQ3Y808</accession>
<keyword evidence="6 7" id="KW-0472">Membrane</keyword>
<dbReference type="Gene3D" id="1.20.1250.20">
    <property type="entry name" value="MFS general substrate transporter like domains"/>
    <property type="match status" value="1"/>
</dbReference>
<evidence type="ECO:0000259" key="8">
    <source>
        <dbReference type="PROSITE" id="PS50850"/>
    </source>
</evidence>
<comment type="subcellular location">
    <subcellularLocation>
        <location evidence="1">Cell membrane</location>
        <topology evidence="1">Multi-pass membrane protein</topology>
    </subcellularLocation>
</comment>
<keyword evidence="3" id="KW-1003">Cell membrane</keyword>
<dbReference type="InterPro" id="IPR020846">
    <property type="entry name" value="MFS_dom"/>
</dbReference>
<sequence>MDRDGLTVVPEAAPTVAAPAGKSGRNGFRALRSVPFRWYFGGQIASASGTFVQQTAIGWLVLQLTGSASALGLVLAVGGLPSLLFGPWGGSVADRFDLRRLLIVTQAIYGVLALALWIAAVSGHAGVPLVIAISVAGGVVGIVDSPARQAFVSSLVPPDDLASAVSLNGVVMNSARVVGPALAGVLIVAVGITPCFLVNAVSYLAVIAALLLIRPLGGPRRARAKATGVADAIRYARTRQQVWLPLTMMSLVGLLAFNFSVVLPVLAEQTFHGDGGTYGLLSTMLSVGSIAGSLGVGLVKHPRRQYLIVTALAFGAGLAATAAAPNPATATVTLLITGAAGFAFTTLASTTIQLHTAPEYRGRIVALWVFVYIGTTPIGSVITGWLSGLGGPRLALLAGAASCVAAALIALRVKTPPHIDDTLLDLAPGRS</sequence>
<proteinExistence type="predicted"/>
<evidence type="ECO:0000256" key="3">
    <source>
        <dbReference type="ARBA" id="ARBA00022475"/>
    </source>
</evidence>
<feature type="transmembrane region" description="Helical" evidence="7">
    <location>
        <begin position="68"/>
        <end position="89"/>
    </location>
</feature>
<comment type="caution">
    <text evidence="9">The sequence shown here is derived from an EMBL/GenBank/DDBJ whole genome shotgun (WGS) entry which is preliminary data.</text>
</comment>
<dbReference type="RefSeq" id="WP_203768023.1">
    <property type="nucleotide sequence ID" value="NZ_BAAABO010000007.1"/>
</dbReference>
<feature type="transmembrane region" description="Helical" evidence="7">
    <location>
        <begin position="242"/>
        <end position="266"/>
    </location>
</feature>
<dbReference type="PANTHER" id="PTHR23513">
    <property type="entry name" value="INTEGRAL MEMBRANE EFFLUX PROTEIN-RELATED"/>
    <property type="match status" value="1"/>
</dbReference>
<keyword evidence="5 7" id="KW-1133">Transmembrane helix</keyword>
<keyword evidence="4 7" id="KW-0812">Transmembrane</keyword>
<feature type="transmembrane region" description="Helical" evidence="7">
    <location>
        <begin position="181"/>
        <end position="213"/>
    </location>
</feature>
<evidence type="ECO:0000256" key="2">
    <source>
        <dbReference type="ARBA" id="ARBA00022448"/>
    </source>
</evidence>
<dbReference type="SUPFAM" id="SSF103473">
    <property type="entry name" value="MFS general substrate transporter"/>
    <property type="match status" value="1"/>
</dbReference>
<feature type="transmembrane region" description="Helical" evidence="7">
    <location>
        <begin position="101"/>
        <end position="120"/>
    </location>
</feature>
<evidence type="ECO:0000313" key="9">
    <source>
        <dbReference type="EMBL" id="GID76124.1"/>
    </source>
</evidence>
<evidence type="ECO:0000256" key="1">
    <source>
        <dbReference type="ARBA" id="ARBA00004651"/>
    </source>
</evidence>
<dbReference type="PANTHER" id="PTHR23513:SF11">
    <property type="entry name" value="STAPHYLOFERRIN A TRANSPORTER"/>
    <property type="match status" value="1"/>
</dbReference>
<keyword evidence="10" id="KW-1185">Reference proteome</keyword>